<proteinExistence type="predicted"/>
<dbReference type="PRINTS" id="PR00978">
    <property type="entry name" value="STARPROTEIN"/>
</dbReference>
<dbReference type="InterPro" id="IPR051869">
    <property type="entry name" value="STARD3"/>
</dbReference>
<organism evidence="8">
    <name type="scientific">Fopius arisanus</name>
    <dbReference type="NCBI Taxonomy" id="64838"/>
    <lineage>
        <taxon>Eukaryota</taxon>
        <taxon>Metazoa</taxon>
        <taxon>Ecdysozoa</taxon>
        <taxon>Arthropoda</taxon>
        <taxon>Hexapoda</taxon>
        <taxon>Insecta</taxon>
        <taxon>Pterygota</taxon>
        <taxon>Neoptera</taxon>
        <taxon>Endopterygota</taxon>
        <taxon>Hymenoptera</taxon>
        <taxon>Apocrita</taxon>
        <taxon>Ichneumonoidea</taxon>
        <taxon>Braconidae</taxon>
        <taxon>Opiinae</taxon>
        <taxon>Fopius</taxon>
    </lineage>
</organism>
<evidence type="ECO:0000313" key="8">
    <source>
        <dbReference type="EMBL" id="JAG81206.1"/>
    </source>
</evidence>
<keyword evidence="3 5" id="KW-0472">Membrane</keyword>
<dbReference type="GO" id="GO:0031902">
    <property type="term" value="C:late endosome membrane"/>
    <property type="evidence" value="ECO:0007669"/>
    <property type="project" value="TreeGrafter"/>
</dbReference>
<feature type="transmembrane region" description="Helical" evidence="5">
    <location>
        <begin position="64"/>
        <end position="88"/>
    </location>
</feature>
<dbReference type="InterPro" id="IPR019498">
    <property type="entry name" value="MENTAL"/>
</dbReference>
<feature type="transmembrane region" description="Helical" evidence="5">
    <location>
        <begin position="185"/>
        <end position="204"/>
    </location>
</feature>
<protein>
    <submittedName>
        <fullName evidence="8">Stard3_2 protein</fullName>
    </submittedName>
</protein>
<feature type="non-terminal residue" evidence="8">
    <location>
        <position position="1"/>
    </location>
</feature>
<dbReference type="PANTHER" id="PTHR46121:SF4">
    <property type="entry name" value="STEROIDOGENIC ACUTE REGULATORY PROTEIN-LIKE"/>
    <property type="match status" value="1"/>
</dbReference>
<name>A0A0C9R542_9HYME</name>
<dbReference type="GO" id="GO:0005765">
    <property type="term" value="C:lysosomal membrane"/>
    <property type="evidence" value="ECO:0007669"/>
    <property type="project" value="TreeGrafter"/>
</dbReference>
<dbReference type="Gene3D" id="3.30.530.20">
    <property type="match status" value="1"/>
</dbReference>
<evidence type="ECO:0000256" key="1">
    <source>
        <dbReference type="ARBA" id="ARBA00004141"/>
    </source>
</evidence>
<evidence type="ECO:0000256" key="2">
    <source>
        <dbReference type="ARBA" id="ARBA00022692"/>
    </source>
</evidence>
<dbReference type="SUPFAM" id="SSF55961">
    <property type="entry name" value="Bet v1-like"/>
    <property type="match status" value="1"/>
</dbReference>
<feature type="domain" description="MENTAL" evidence="7">
    <location>
        <begin position="58"/>
        <end position="251"/>
    </location>
</feature>
<dbReference type="InterPro" id="IPR023393">
    <property type="entry name" value="START-like_dom_sf"/>
</dbReference>
<feature type="transmembrane region" description="Helical" evidence="5">
    <location>
        <begin position="108"/>
        <end position="135"/>
    </location>
</feature>
<dbReference type="PANTHER" id="PTHR46121">
    <property type="entry name" value="STEROIDOGENIC ACUTE REGULATORY PROTEIN-LIKE"/>
    <property type="match status" value="1"/>
</dbReference>
<dbReference type="PROSITE" id="PS51439">
    <property type="entry name" value="MENTAL"/>
    <property type="match status" value="1"/>
</dbReference>
<dbReference type="InterPro" id="IPR002913">
    <property type="entry name" value="START_lipid-bd_dom"/>
</dbReference>
<dbReference type="Pfam" id="PF01852">
    <property type="entry name" value="START"/>
    <property type="match status" value="1"/>
</dbReference>
<evidence type="ECO:0000259" key="6">
    <source>
        <dbReference type="PROSITE" id="PS50848"/>
    </source>
</evidence>
<sequence length="505" mass="57495">FIEMMTEEDRQIRVAAENLLSGSVQSQRSSYQRSISSINRDYVVSEDLIAGSRHNGRMSPVRRFFCLLVTFDLLFTCLMWLICTTIAGENITTALIQQVVHYNIQTSLFDIVMLAACRFIILLLFYGLLYISHWWSIAVSISIKQFHNLLHDKCKYLQLTTATTSAFLAAKVYMFNWSGVTQPGFQALLIIASFVLAWGETWFFDSRVVPQESQARQWIINAVDSERSPLLRPGFDGPPSRMAESVGNFFTPMDSPTHSDDEEPRAFRRRDTRSDEDVSNKIPTMPPLTLQQIDEYKRKAATLMEQAHHLLISNDWKTITTTLEGDVISAVNRSYGKVVRIEGIVEAPASQLLDRLFEWVEDLPSWNKEVTDAKKLQIIDEDTDIVYQSTKSFGGGLVGARDFITLRHRGQCGDYFISSGVSANSDVPHRKNYIRGENGIVCWATQRLVTQSDRKKNNCKFIWILNTNLKGWLPQRVIDNALNSTMINFMSSLRAHVENLSPSFS</sequence>
<dbReference type="GO" id="GO:0005789">
    <property type="term" value="C:endoplasmic reticulum membrane"/>
    <property type="evidence" value="ECO:0007669"/>
    <property type="project" value="TreeGrafter"/>
</dbReference>
<dbReference type="InterPro" id="IPR000799">
    <property type="entry name" value="StAR-like"/>
</dbReference>
<dbReference type="SMART" id="SM00234">
    <property type="entry name" value="START"/>
    <property type="match status" value="1"/>
</dbReference>
<accession>A0A0C9R542</accession>
<feature type="region of interest" description="Disordered" evidence="4">
    <location>
        <begin position="250"/>
        <end position="285"/>
    </location>
</feature>
<gene>
    <name evidence="8" type="primary">stard3_2</name>
    <name evidence="8" type="ORF">g.31374</name>
</gene>
<keyword evidence="5" id="KW-1133">Transmembrane helix</keyword>
<reference evidence="8" key="1">
    <citation type="submission" date="2015-01" db="EMBL/GenBank/DDBJ databases">
        <title>Transcriptome Assembly of Fopius arisanus.</title>
        <authorList>
            <person name="Geib S."/>
        </authorList>
    </citation>
    <scope>NUCLEOTIDE SEQUENCE</scope>
</reference>
<evidence type="ECO:0000256" key="3">
    <source>
        <dbReference type="ARBA" id="ARBA00023136"/>
    </source>
</evidence>
<dbReference type="GO" id="GO:0008289">
    <property type="term" value="F:lipid binding"/>
    <property type="evidence" value="ECO:0007669"/>
    <property type="project" value="InterPro"/>
</dbReference>
<evidence type="ECO:0000259" key="7">
    <source>
        <dbReference type="PROSITE" id="PS51439"/>
    </source>
</evidence>
<comment type="subcellular location">
    <subcellularLocation>
        <location evidence="1">Membrane</location>
        <topology evidence="1">Multi-pass membrane protein</topology>
    </subcellularLocation>
</comment>
<dbReference type="EMBL" id="GBYB01011439">
    <property type="protein sequence ID" value="JAG81206.1"/>
    <property type="molecule type" value="Transcribed_RNA"/>
</dbReference>
<evidence type="ECO:0000256" key="4">
    <source>
        <dbReference type="SAM" id="MobiDB-lite"/>
    </source>
</evidence>
<dbReference type="Pfam" id="PF10457">
    <property type="entry name" value="MENTAL"/>
    <property type="match status" value="2"/>
</dbReference>
<evidence type="ECO:0000256" key="5">
    <source>
        <dbReference type="SAM" id="Phobius"/>
    </source>
</evidence>
<dbReference type="GO" id="GO:0099044">
    <property type="term" value="P:vesicle tethering to endoplasmic reticulum"/>
    <property type="evidence" value="ECO:0007669"/>
    <property type="project" value="TreeGrafter"/>
</dbReference>
<keyword evidence="2 5" id="KW-0812">Transmembrane</keyword>
<dbReference type="AlphaFoldDB" id="A0A0C9R542"/>
<dbReference type="PROSITE" id="PS50848">
    <property type="entry name" value="START"/>
    <property type="match status" value="1"/>
</dbReference>
<dbReference type="GO" id="GO:0140284">
    <property type="term" value="C:endoplasmic reticulum-endosome membrane contact site"/>
    <property type="evidence" value="ECO:0007669"/>
    <property type="project" value="TreeGrafter"/>
</dbReference>
<feature type="domain" description="START" evidence="6">
    <location>
        <begin position="316"/>
        <end position="502"/>
    </location>
</feature>